<evidence type="ECO:0000313" key="4">
    <source>
        <dbReference type="Proteomes" id="UP000075683"/>
    </source>
</evidence>
<dbReference type="STRING" id="301148.B4135_2130"/>
<dbReference type="SUPFAM" id="SSF51735">
    <property type="entry name" value="NAD(P)-binding Rossmann-fold domains"/>
    <property type="match status" value="1"/>
</dbReference>
<dbReference type="Gene3D" id="3.30.70.1450">
    <property type="entry name" value="Regulator of K+ conductance, C-terminal domain"/>
    <property type="match status" value="1"/>
</dbReference>
<dbReference type="RefSeq" id="WP_061568920.1">
    <property type="nucleotide sequence ID" value="NZ_LQYT01000043.1"/>
</dbReference>
<dbReference type="InterPro" id="IPR036721">
    <property type="entry name" value="RCK_C_sf"/>
</dbReference>
<dbReference type="Proteomes" id="UP000075683">
    <property type="component" value="Unassembled WGS sequence"/>
</dbReference>
<evidence type="ECO:0000313" key="3">
    <source>
        <dbReference type="EMBL" id="KYD19206.1"/>
    </source>
</evidence>
<accession>A0A150M4B2</accession>
<evidence type="ECO:0000259" key="2">
    <source>
        <dbReference type="PROSITE" id="PS51202"/>
    </source>
</evidence>
<dbReference type="InterPro" id="IPR050721">
    <property type="entry name" value="Trk_Ktr_HKT_K-transport"/>
</dbReference>
<dbReference type="PANTHER" id="PTHR43833">
    <property type="entry name" value="POTASSIUM CHANNEL PROTEIN 2-RELATED-RELATED"/>
    <property type="match status" value="1"/>
</dbReference>
<dbReference type="PROSITE" id="PS51202">
    <property type="entry name" value="RCK_C"/>
    <property type="match status" value="1"/>
</dbReference>
<sequence>MKQAKRSFLVIGLGRFGESITKTLASFGHEVMAIDKDETKVNKLADLVTQAVQADATDEDVLKELGVSNLDEAVVAIGDDIQASILTTLILKDLGFKRIVAKATNDYHGKVLEKIGADVVIQPEKDMGVRVAHNILFGNFIDLIELSPDYSLVEVSASQAMKGKSLKELNLRAIYGCTVLAIKSKDEEKVNISPSADDVVKDGDVLVLVGTNRDLGMLEKELLDESQARKIR</sequence>
<dbReference type="GO" id="GO:0006813">
    <property type="term" value="P:potassium ion transport"/>
    <property type="evidence" value="ECO:0007669"/>
    <property type="project" value="InterPro"/>
</dbReference>
<evidence type="ECO:0008006" key="5">
    <source>
        <dbReference type="Google" id="ProtNLM"/>
    </source>
</evidence>
<dbReference type="GO" id="GO:0008324">
    <property type="term" value="F:monoatomic cation transmembrane transporter activity"/>
    <property type="evidence" value="ECO:0007669"/>
    <property type="project" value="InterPro"/>
</dbReference>
<dbReference type="InterPro" id="IPR006037">
    <property type="entry name" value="RCK_C"/>
</dbReference>
<dbReference type="SUPFAM" id="SSF116726">
    <property type="entry name" value="TrkA C-terminal domain-like"/>
    <property type="match status" value="1"/>
</dbReference>
<dbReference type="Pfam" id="PF02080">
    <property type="entry name" value="TrkA_C"/>
    <property type="match status" value="1"/>
</dbReference>
<dbReference type="PANTHER" id="PTHR43833:SF7">
    <property type="entry name" value="KTR SYSTEM POTASSIUM UPTAKE PROTEIN C"/>
    <property type="match status" value="1"/>
</dbReference>
<dbReference type="Gene3D" id="3.40.50.720">
    <property type="entry name" value="NAD(P)-binding Rossmann-like Domain"/>
    <property type="match status" value="1"/>
</dbReference>
<feature type="domain" description="RCK C-terminal" evidence="2">
    <location>
        <begin position="138"/>
        <end position="224"/>
    </location>
</feature>
<evidence type="ECO:0000259" key="1">
    <source>
        <dbReference type="PROSITE" id="PS51201"/>
    </source>
</evidence>
<dbReference type="InterPro" id="IPR036291">
    <property type="entry name" value="NAD(P)-bd_dom_sf"/>
</dbReference>
<dbReference type="EMBL" id="LQYT01000043">
    <property type="protein sequence ID" value="KYD19206.1"/>
    <property type="molecule type" value="Genomic_DNA"/>
</dbReference>
<proteinExistence type="predicted"/>
<name>A0A150M4B2_9BACI</name>
<dbReference type="Pfam" id="PF02254">
    <property type="entry name" value="TrkA_N"/>
    <property type="match status" value="1"/>
</dbReference>
<reference evidence="3 4" key="1">
    <citation type="submission" date="2016-01" db="EMBL/GenBank/DDBJ databases">
        <title>Draft Genome Sequences of Seven Thermophilic Sporeformers Isolated from Foods.</title>
        <authorList>
            <person name="Berendsen E.M."/>
            <person name="Wells-Bennik M.H."/>
            <person name="Krawcyk A.O."/>
            <person name="De Jong A."/>
            <person name="Holsappel S."/>
            <person name="Eijlander R.T."/>
            <person name="Kuipers O.P."/>
        </authorList>
    </citation>
    <scope>NUCLEOTIDE SEQUENCE [LARGE SCALE GENOMIC DNA]</scope>
    <source>
        <strain evidence="3 4">B4135</strain>
    </source>
</reference>
<comment type="caution">
    <text evidence="3">The sequence shown here is derived from an EMBL/GenBank/DDBJ whole genome shotgun (WGS) entry which is preliminary data.</text>
</comment>
<dbReference type="PROSITE" id="PS51201">
    <property type="entry name" value="RCK_N"/>
    <property type="match status" value="1"/>
</dbReference>
<gene>
    <name evidence="3" type="ORF">B4135_2130</name>
</gene>
<dbReference type="AlphaFoldDB" id="A0A150M4B2"/>
<dbReference type="PATRIC" id="fig|301148.3.peg.3535"/>
<dbReference type="OrthoDB" id="9776294at2"/>
<dbReference type="InterPro" id="IPR003148">
    <property type="entry name" value="RCK_N"/>
</dbReference>
<protein>
    <recommendedName>
        <fullName evidence="5">TrkA family potassium uptake protein</fullName>
    </recommendedName>
</protein>
<organism evidence="3 4">
    <name type="scientific">Caldibacillus debilis</name>
    <dbReference type="NCBI Taxonomy" id="301148"/>
    <lineage>
        <taxon>Bacteria</taxon>
        <taxon>Bacillati</taxon>
        <taxon>Bacillota</taxon>
        <taxon>Bacilli</taxon>
        <taxon>Bacillales</taxon>
        <taxon>Bacillaceae</taxon>
        <taxon>Caldibacillus</taxon>
    </lineage>
</organism>
<feature type="domain" description="RCK N-terminal" evidence="1">
    <location>
        <begin position="5"/>
        <end position="121"/>
    </location>
</feature>